<keyword evidence="1" id="KW-0472">Membrane</keyword>
<keyword evidence="3" id="KW-1185">Reference proteome</keyword>
<dbReference type="AlphaFoldDB" id="A0A1I1DHX9"/>
<feature type="transmembrane region" description="Helical" evidence="1">
    <location>
        <begin position="6"/>
        <end position="25"/>
    </location>
</feature>
<dbReference type="RefSeq" id="WP_092539588.1">
    <property type="nucleotide sequence ID" value="NZ_FOKV01000001.1"/>
</dbReference>
<sequence length="162" mass="18835">MDSLDMIISISASIFSSSITYYLAVRKSRNDKLNLEREISARYGEKLNELRLKYYGRAFELTDLLGKRIRDEDDLPGIYKTLINGLRDWKTGEVNLILSDNSLNCFYELIEASKAELALGTKYNDQQLDKIWLKRTGFRNSLRQDLGILRLIDSNQKINFVR</sequence>
<keyword evidence="1" id="KW-0812">Transmembrane</keyword>
<dbReference type="Proteomes" id="UP000199438">
    <property type="component" value="Unassembled WGS sequence"/>
</dbReference>
<reference evidence="3" key="1">
    <citation type="submission" date="2016-10" db="EMBL/GenBank/DDBJ databases">
        <authorList>
            <person name="Varghese N."/>
            <person name="Submissions S."/>
        </authorList>
    </citation>
    <scope>NUCLEOTIDE SEQUENCE [LARGE SCALE GENOMIC DNA]</scope>
    <source>
        <strain evidence="3">DSM 24499</strain>
    </source>
</reference>
<evidence type="ECO:0000256" key="1">
    <source>
        <dbReference type="SAM" id="Phobius"/>
    </source>
</evidence>
<proteinExistence type="predicted"/>
<dbReference type="OrthoDB" id="1439478at2"/>
<protein>
    <submittedName>
        <fullName evidence="2">Uncharacterized protein</fullName>
    </submittedName>
</protein>
<evidence type="ECO:0000313" key="3">
    <source>
        <dbReference type="Proteomes" id="UP000199438"/>
    </source>
</evidence>
<organism evidence="2 3">
    <name type="scientific">Zunongwangia mangrovi</name>
    <dbReference type="NCBI Taxonomy" id="1334022"/>
    <lineage>
        <taxon>Bacteria</taxon>
        <taxon>Pseudomonadati</taxon>
        <taxon>Bacteroidota</taxon>
        <taxon>Flavobacteriia</taxon>
        <taxon>Flavobacteriales</taxon>
        <taxon>Flavobacteriaceae</taxon>
        <taxon>Zunongwangia</taxon>
    </lineage>
</organism>
<dbReference type="STRING" id="1334022.SAMN04487907_101255"/>
<keyword evidence="1" id="KW-1133">Transmembrane helix</keyword>
<accession>A0A1I1DHX9</accession>
<evidence type="ECO:0000313" key="2">
    <source>
        <dbReference type="EMBL" id="SFB72123.1"/>
    </source>
</evidence>
<name>A0A1I1DHX9_9FLAO</name>
<dbReference type="EMBL" id="FOKV01000001">
    <property type="protein sequence ID" value="SFB72123.1"/>
    <property type="molecule type" value="Genomic_DNA"/>
</dbReference>
<gene>
    <name evidence="2" type="ORF">SAMN04487907_101255</name>
</gene>